<dbReference type="RefSeq" id="WP_058594637.1">
    <property type="nucleotide sequence ID" value="NZ_LDRK01000106.1"/>
</dbReference>
<accession>A0A147EC46</accession>
<dbReference type="NCBIfam" id="NF033745">
    <property type="entry name" value="class_C_sortase"/>
    <property type="match status" value="1"/>
</dbReference>
<dbReference type="OrthoDB" id="5242161at2"/>
<dbReference type="Pfam" id="PF04203">
    <property type="entry name" value="Sortase"/>
    <property type="match status" value="1"/>
</dbReference>
<dbReference type="Gene3D" id="2.40.260.10">
    <property type="entry name" value="Sortase"/>
    <property type="match status" value="1"/>
</dbReference>
<dbReference type="PATRIC" id="fig|1079994.3.peg.188"/>
<evidence type="ECO:0000313" key="5">
    <source>
        <dbReference type="Proteomes" id="UP000070810"/>
    </source>
</evidence>
<protein>
    <submittedName>
        <fullName evidence="4">Fimbrial protein</fullName>
    </submittedName>
</protein>
<reference evidence="4 5" key="1">
    <citation type="journal article" date="2016" name="Front. Microbiol.">
        <title>Genomic Resource of Rice Seed Associated Bacteria.</title>
        <authorList>
            <person name="Midha S."/>
            <person name="Bansal K."/>
            <person name="Sharma S."/>
            <person name="Kumar N."/>
            <person name="Patil P.P."/>
            <person name="Chaudhry V."/>
            <person name="Patil P.B."/>
        </authorList>
    </citation>
    <scope>NUCLEOTIDE SEQUENCE [LARGE SCALE GENOMIC DNA]</scope>
    <source>
        <strain evidence="4 5">NS354</strain>
    </source>
</reference>
<dbReference type="InterPro" id="IPR042002">
    <property type="entry name" value="Sortase_C"/>
</dbReference>
<evidence type="ECO:0000256" key="3">
    <source>
        <dbReference type="SAM" id="Phobius"/>
    </source>
</evidence>
<proteinExistence type="predicted"/>
<feature type="transmembrane region" description="Helical" evidence="3">
    <location>
        <begin position="21"/>
        <end position="47"/>
    </location>
</feature>
<dbReference type="InterPro" id="IPR005754">
    <property type="entry name" value="Sortase"/>
</dbReference>
<dbReference type="InterPro" id="IPR023365">
    <property type="entry name" value="Sortase_dom-sf"/>
</dbReference>
<keyword evidence="3" id="KW-1133">Transmembrane helix</keyword>
<keyword evidence="3" id="KW-0472">Membrane</keyword>
<name>A0A147EC46_9MICO</name>
<feature type="active site" description="Acyl-thioester intermediate" evidence="2">
    <location>
        <position position="232"/>
    </location>
</feature>
<feature type="transmembrane region" description="Helical" evidence="3">
    <location>
        <begin position="269"/>
        <end position="288"/>
    </location>
</feature>
<dbReference type="EMBL" id="LDRK01000106">
    <property type="protein sequence ID" value="KTR81945.1"/>
    <property type="molecule type" value="Genomic_DNA"/>
</dbReference>
<feature type="active site" description="Proton donor/acceptor" evidence="2">
    <location>
        <position position="170"/>
    </location>
</feature>
<sequence>MTAGDAGRGRTTPARRWRAPIAPLIIALVALIGLTILVYPTAAAWFAQREQSRLLGEAGEVTDAHAERNAASIAQAREYNDALRAGARIEANERLPLGGGEIADDALDYRAVLDDDATGVMTRVRIPRIDVDLPTFHGTSDETLLRGLGHLEGTSLPVGGAGTHAVITGHRGLADARMFTDLDRVRVDDTLTLTTFGEVLAYRVVSTTVVDPDQTESLQAQEGRDLVTLVTCTPLGINSQRILVTAERIFPTPKADREAGLADPNASDAPWWAAILGGGALIAGVYVWRSGIVSVR</sequence>
<keyword evidence="3" id="KW-0812">Transmembrane</keyword>
<keyword evidence="5" id="KW-1185">Reference proteome</keyword>
<comment type="caution">
    <text evidence="4">The sequence shown here is derived from an EMBL/GenBank/DDBJ whole genome shotgun (WGS) entry which is preliminary data.</text>
</comment>
<evidence type="ECO:0000256" key="2">
    <source>
        <dbReference type="PIRSR" id="PIRSR605754-1"/>
    </source>
</evidence>
<dbReference type="GO" id="GO:0016787">
    <property type="term" value="F:hydrolase activity"/>
    <property type="evidence" value="ECO:0007669"/>
    <property type="project" value="UniProtKB-KW"/>
</dbReference>
<dbReference type="AlphaFoldDB" id="A0A147EC46"/>
<evidence type="ECO:0000256" key="1">
    <source>
        <dbReference type="ARBA" id="ARBA00022801"/>
    </source>
</evidence>
<dbReference type="CDD" id="cd05827">
    <property type="entry name" value="Sortase_C"/>
    <property type="match status" value="1"/>
</dbReference>
<evidence type="ECO:0000313" key="4">
    <source>
        <dbReference type="EMBL" id="KTR81945.1"/>
    </source>
</evidence>
<gene>
    <name evidence="4" type="ORF">NS354_11650</name>
</gene>
<dbReference type="Proteomes" id="UP000070810">
    <property type="component" value="Unassembled WGS sequence"/>
</dbReference>
<dbReference type="NCBIfam" id="TIGR01076">
    <property type="entry name" value="sortase_fam"/>
    <property type="match status" value="1"/>
</dbReference>
<dbReference type="SUPFAM" id="SSF63817">
    <property type="entry name" value="Sortase"/>
    <property type="match status" value="1"/>
</dbReference>
<keyword evidence="1" id="KW-0378">Hydrolase</keyword>
<organism evidence="4 5">
    <name type="scientific">Leucobacter chromiiresistens</name>
    <dbReference type="NCBI Taxonomy" id="1079994"/>
    <lineage>
        <taxon>Bacteria</taxon>
        <taxon>Bacillati</taxon>
        <taxon>Actinomycetota</taxon>
        <taxon>Actinomycetes</taxon>
        <taxon>Micrococcales</taxon>
        <taxon>Microbacteriaceae</taxon>
        <taxon>Leucobacter</taxon>
    </lineage>
</organism>